<keyword evidence="7" id="KW-1185">Reference proteome</keyword>
<feature type="signal peptide" evidence="4">
    <location>
        <begin position="1"/>
        <end position="21"/>
    </location>
</feature>
<feature type="domain" description="Yeast cell wall synthesis Kre9/Knh1-like N-terminal" evidence="5">
    <location>
        <begin position="35"/>
        <end position="133"/>
    </location>
</feature>
<dbReference type="EMBL" id="JAVRRF010000006">
    <property type="protein sequence ID" value="KAK5064077.1"/>
    <property type="molecule type" value="Genomic_DNA"/>
</dbReference>
<evidence type="ECO:0000256" key="3">
    <source>
        <dbReference type="SAM" id="Phobius"/>
    </source>
</evidence>
<protein>
    <recommendedName>
        <fullName evidence="5">Yeast cell wall synthesis Kre9/Knh1-like N-terminal domain-containing protein</fullName>
    </recommendedName>
</protein>
<feature type="region of interest" description="Disordered" evidence="2">
    <location>
        <begin position="167"/>
        <end position="227"/>
    </location>
</feature>
<dbReference type="PANTHER" id="PTHR40633:SF1">
    <property type="entry name" value="GPI ANCHORED SERINE-THREONINE RICH PROTEIN (AFU_ORTHOLOGUE AFUA_1G03630)"/>
    <property type="match status" value="1"/>
</dbReference>
<dbReference type="PANTHER" id="PTHR40633">
    <property type="entry name" value="MATRIX PROTEIN, PUTATIVE (AFU_ORTHOLOGUE AFUA_8G05410)-RELATED"/>
    <property type="match status" value="1"/>
</dbReference>
<reference evidence="6 7" key="1">
    <citation type="submission" date="2023-08" db="EMBL/GenBank/DDBJ databases">
        <title>Black Yeasts Isolated from many extreme environments.</title>
        <authorList>
            <person name="Coleine C."/>
            <person name="Stajich J.E."/>
            <person name="Selbmann L."/>
        </authorList>
    </citation>
    <scope>NUCLEOTIDE SEQUENCE [LARGE SCALE GENOMIC DNA]</scope>
    <source>
        <strain evidence="6 7">CCFEE 6328</strain>
    </source>
</reference>
<keyword evidence="1 4" id="KW-0732">Signal</keyword>
<sequence>MRSFIAVSTLAAAGLASFAQAYTAPGAQTWGPLLTPDTSDPVTQGQTALVTWDPESHPTDGVTVSLVLCHGPSTNCVDSPTAIASGIPAAQKSYSWNVPCDLAAGTQNTDTGYGMLIIVDGTGEFQFSTQFSVLANSSCSGGSGGSSSSSSSASASSSSASVVSSTTTAPVSSSTVSTSSGSSWGSSTSRNHSQSSTSVNSSGSASATTNTSSSAASGSSATSTPASSTVVVSGTSTYTVVASGTTTFASASPMSATSSAAQSTFTGGAAPQAGLSGAGLVIAGAFAVLAILSALINMYKNI</sequence>
<keyword evidence="3" id="KW-0472">Membrane</keyword>
<dbReference type="Pfam" id="PF10342">
    <property type="entry name" value="Kre9_KNH"/>
    <property type="match status" value="1"/>
</dbReference>
<evidence type="ECO:0000313" key="6">
    <source>
        <dbReference type="EMBL" id="KAK5064077.1"/>
    </source>
</evidence>
<gene>
    <name evidence="6" type="ORF">LTR69_003846</name>
</gene>
<feature type="chain" id="PRO_5046575734" description="Yeast cell wall synthesis Kre9/Knh1-like N-terminal domain-containing protein" evidence="4">
    <location>
        <begin position="22"/>
        <end position="302"/>
    </location>
</feature>
<evidence type="ECO:0000256" key="1">
    <source>
        <dbReference type="ARBA" id="ARBA00022729"/>
    </source>
</evidence>
<proteinExistence type="predicted"/>
<comment type="caution">
    <text evidence="6">The sequence shown here is derived from an EMBL/GenBank/DDBJ whole genome shotgun (WGS) entry which is preliminary data.</text>
</comment>
<evidence type="ECO:0000256" key="2">
    <source>
        <dbReference type="SAM" id="MobiDB-lite"/>
    </source>
</evidence>
<organism evidence="6 7">
    <name type="scientific">Exophiala sideris</name>
    <dbReference type="NCBI Taxonomy" id="1016849"/>
    <lineage>
        <taxon>Eukaryota</taxon>
        <taxon>Fungi</taxon>
        <taxon>Dikarya</taxon>
        <taxon>Ascomycota</taxon>
        <taxon>Pezizomycotina</taxon>
        <taxon>Eurotiomycetes</taxon>
        <taxon>Chaetothyriomycetidae</taxon>
        <taxon>Chaetothyriales</taxon>
        <taxon>Herpotrichiellaceae</taxon>
        <taxon>Exophiala</taxon>
    </lineage>
</organism>
<evidence type="ECO:0000256" key="4">
    <source>
        <dbReference type="SAM" id="SignalP"/>
    </source>
</evidence>
<feature type="transmembrane region" description="Helical" evidence="3">
    <location>
        <begin position="273"/>
        <end position="296"/>
    </location>
</feature>
<evidence type="ECO:0000313" key="7">
    <source>
        <dbReference type="Proteomes" id="UP001345691"/>
    </source>
</evidence>
<dbReference type="InterPro" id="IPR018466">
    <property type="entry name" value="Kre9/Knh1-like_N"/>
</dbReference>
<dbReference type="InterPro" id="IPR052982">
    <property type="entry name" value="SRP1/TIP1-like"/>
</dbReference>
<keyword evidence="3" id="KW-0812">Transmembrane</keyword>
<evidence type="ECO:0000259" key="5">
    <source>
        <dbReference type="Pfam" id="PF10342"/>
    </source>
</evidence>
<name>A0ABR0JH93_9EURO</name>
<keyword evidence="3" id="KW-1133">Transmembrane helix</keyword>
<dbReference type="Proteomes" id="UP001345691">
    <property type="component" value="Unassembled WGS sequence"/>
</dbReference>
<accession>A0ABR0JH93</accession>